<dbReference type="KEGG" id="abp:AGABI1DRAFT84791"/>
<dbReference type="Proteomes" id="UP000008493">
    <property type="component" value="Unassembled WGS sequence"/>
</dbReference>
<evidence type="ECO:0000313" key="1">
    <source>
        <dbReference type="EMBL" id="EKM80327.1"/>
    </source>
</evidence>
<protein>
    <submittedName>
        <fullName evidence="1">Uncharacterized protein</fullName>
    </submittedName>
</protein>
<dbReference type="InParanoid" id="K5XB72"/>
<reference evidence="2" key="1">
    <citation type="journal article" date="2012" name="Proc. Natl. Acad. Sci. U.S.A.">
        <title>Genome sequence of the button mushroom Agaricus bisporus reveals mechanisms governing adaptation to a humic-rich ecological niche.</title>
        <authorList>
            <person name="Morin E."/>
            <person name="Kohler A."/>
            <person name="Baker A.R."/>
            <person name="Foulongne-Oriol M."/>
            <person name="Lombard V."/>
            <person name="Nagy L.G."/>
            <person name="Ohm R.A."/>
            <person name="Patyshakuliyeva A."/>
            <person name="Brun A."/>
            <person name="Aerts A.L."/>
            <person name="Bailey A.M."/>
            <person name="Billette C."/>
            <person name="Coutinho P.M."/>
            <person name="Deakin G."/>
            <person name="Doddapaneni H."/>
            <person name="Floudas D."/>
            <person name="Grimwood J."/>
            <person name="Hilden K."/>
            <person name="Kuees U."/>
            <person name="LaButti K.M."/>
            <person name="Lapidus A."/>
            <person name="Lindquist E.A."/>
            <person name="Lucas S.M."/>
            <person name="Murat C."/>
            <person name="Riley R.W."/>
            <person name="Salamov A.A."/>
            <person name="Schmutz J."/>
            <person name="Subramanian V."/>
            <person name="Woesten H.A.B."/>
            <person name="Xu J."/>
            <person name="Eastwood D.C."/>
            <person name="Foster G.D."/>
            <person name="Sonnenberg A.S."/>
            <person name="Cullen D."/>
            <person name="de Vries R.P."/>
            <person name="Lundell T."/>
            <person name="Hibbett D.S."/>
            <person name="Henrissat B."/>
            <person name="Burton K.S."/>
            <person name="Kerrigan R.W."/>
            <person name="Challen M.P."/>
            <person name="Grigoriev I.V."/>
            <person name="Martin F."/>
        </authorList>
    </citation>
    <scope>NUCLEOTIDE SEQUENCE [LARGE SCALE GENOMIC DNA]</scope>
    <source>
        <strain evidence="2">JB137-S8 / ATCC MYA-4627 / FGSC 10392</strain>
    </source>
</reference>
<organism evidence="1 2">
    <name type="scientific">Agaricus bisporus var. burnettii (strain JB137-S8 / ATCC MYA-4627 / FGSC 10392)</name>
    <name type="common">White button mushroom</name>
    <dbReference type="NCBI Taxonomy" id="597362"/>
    <lineage>
        <taxon>Eukaryota</taxon>
        <taxon>Fungi</taxon>
        <taxon>Dikarya</taxon>
        <taxon>Basidiomycota</taxon>
        <taxon>Agaricomycotina</taxon>
        <taxon>Agaricomycetes</taxon>
        <taxon>Agaricomycetidae</taxon>
        <taxon>Agaricales</taxon>
        <taxon>Agaricineae</taxon>
        <taxon>Agaricaceae</taxon>
        <taxon>Agaricus</taxon>
    </lineage>
</organism>
<keyword evidence="2" id="KW-1185">Reference proteome</keyword>
<proteinExistence type="predicted"/>
<dbReference type="OMA" id="MICCDIV"/>
<evidence type="ECO:0000313" key="2">
    <source>
        <dbReference type="Proteomes" id="UP000008493"/>
    </source>
</evidence>
<dbReference type="RefSeq" id="XP_007329503.1">
    <property type="nucleotide sequence ID" value="XM_007329441.1"/>
</dbReference>
<dbReference type="GeneID" id="18832008"/>
<gene>
    <name evidence="1" type="ORF">AGABI1DRAFT_84791</name>
</gene>
<name>K5XB72_AGABU</name>
<dbReference type="HOGENOM" id="CLU_2941181_0_0_1"/>
<sequence length="60" mass="7135">MYSWMICCDIVGYFTLSSFNTPKPIQEREHEMVHWCNPRLIRDSGDGKWFGHFHIMESLG</sequence>
<accession>K5XB72</accession>
<dbReference type="AlphaFoldDB" id="K5XB72"/>
<dbReference type="EMBL" id="JH971389">
    <property type="protein sequence ID" value="EKM80327.1"/>
    <property type="molecule type" value="Genomic_DNA"/>
</dbReference>